<evidence type="ECO:0000256" key="2">
    <source>
        <dbReference type="ARBA" id="ARBA00022692"/>
    </source>
</evidence>
<keyword evidence="3" id="KW-0201">Cytochrome c-type biogenesis</keyword>
<dbReference type="Pfam" id="PF01578">
    <property type="entry name" value="Cytochrom_C_asm"/>
    <property type="match status" value="1"/>
</dbReference>
<feature type="transmembrane region" description="Helical" evidence="6">
    <location>
        <begin position="331"/>
        <end position="352"/>
    </location>
</feature>
<protein>
    <recommendedName>
        <fullName evidence="7">Cytochrome c assembly protein domain-containing protein</fullName>
    </recommendedName>
</protein>
<evidence type="ECO:0000256" key="4">
    <source>
        <dbReference type="ARBA" id="ARBA00022989"/>
    </source>
</evidence>
<feature type="transmembrane region" description="Helical" evidence="6">
    <location>
        <begin position="180"/>
        <end position="204"/>
    </location>
</feature>
<dbReference type="InterPro" id="IPR002541">
    <property type="entry name" value="Cyt_c_assembly"/>
</dbReference>
<comment type="subcellular location">
    <subcellularLocation>
        <location evidence="1">Membrane</location>
        <topology evidence="1">Multi-pass membrane protein</topology>
    </subcellularLocation>
</comment>
<dbReference type="AlphaFoldDB" id="A0A455T797"/>
<feature type="transmembrane region" description="Helical" evidence="6">
    <location>
        <begin position="115"/>
        <end position="137"/>
    </location>
</feature>
<evidence type="ECO:0000256" key="5">
    <source>
        <dbReference type="ARBA" id="ARBA00023136"/>
    </source>
</evidence>
<dbReference type="PANTHER" id="PTHR30071:SF1">
    <property type="entry name" value="CYTOCHROME B_B6 PROTEIN-RELATED"/>
    <property type="match status" value="1"/>
</dbReference>
<keyword evidence="5 6" id="KW-0472">Membrane</keyword>
<gene>
    <name evidence="8" type="ORF">KTA_25830</name>
</gene>
<evidence type="ECO:0000256" key="1">
    <source>
        <dbReference type="ARBA" id="ARBA00004141"/>
    </source>
</evidence>
<evidence type="ECO:0000313" key="8">
    <source>
        <dbReference type="EMBL" id="BBH94384.1"/>
    </source>
</evidence>
<feature type="transmembrane region" description="Helical" evidence="6">
    <location>
        <begin position="224"/>
        <end position="246"/>
    </location>
</feature>
<feature type="transmembrane region" description="Helical" evidence="6">
    <location>
        <begin position="301"/>
        <end position="319"/>
    </location>
</feature>
<evidence type="ECO:0000259" key="7">
    <source>
        <dbReference type="Pfam" id="PF01578"/>
    </source>
</evidence>
<dbReference type="GO" id="GO:0017004">
    <property type="term" value="P:cytochrome complex assembly"/>
    <property type="evidence" value="ECO:0007669"/>
    <property type="project" value="UniProtKB-KW"/>
</dbReference>
<sequence>MQLFMVTASSETAALQGLATLSKYLFTTGLCMIGVMTAAYLWYTIGTARLAKQVMSQAQRQRNKGQRSAHGSRQAAAVAAVDGESSVATLVRDEVILHEQPDGEKPIPLNRSLIAIGRIGTTVGWFATLTLVLSQVLRTVVTGHAPWSNLFEFSVSFTAALLLCYLIFEARFHERVRAWGLYVCLLSVVTLAIAIYVGTTYNLITGSSQLIPALQDQPILTLHVSMAIFAYALFSVAFGTGVIILLQGGSGQRIAWLPSAEAADELGYKAVIIGFPLLALNLILGAYWANYAWGHFWSWDPKETSALITWLIYAVYLHARGIRGWRGKRIGWLLVIGFAATLFTYYGVSFLVPSLHSYAK</sequence>
<keyword evidence="4 6" id="KW-1133">Transmembrane helix</keyword>
<keyword evidence="2 6" id="KW-0812">Transmembrane</keyword>
<dbReference type="NCBIfam" id="TIGR03144">
    <property type="entry name" value="cytochr_II_ccsB"/>
    <property type="match status" value="1"/>
</dbReference>
<feature type="domain" description="Cytochrome c assembly protein" evidence="7">
    <location>
        <begin position="147"/>
        <end position="356"/>
    </location>
</feature>
<evidence type="ECO:0000256" key="3">
    <source>
        <dbReference type="ARBA" id="ARBA00022748"/>
    </source>
</evidence>
<dbReference type="EMBL" id="AP019377">
    <property type="protein sequence ID" value="BBH94384.1"/>
    <property type="molecule type" value="Genomic_DNA"/>
</dbReference>
<dbReference type="InterPro" id="IPR017562">
    <property type="entry name" value="Cyt_c_biogenesis_CcsA"/>
</dbReference>
<dbReference type="GO" id="GO:0020037">
    <property type="term" value="F:heme binding"/>
    <property type="evidence" value="ECO:0007669"/>
    <property type="project" value="InterPro"/>
</dbReference>
<reference evidence="8" key="1">
    <citation type="submission" date="2018-12" db="EMBL/GenBank/DDBJ databases">
        <title>Novel natural products biosynthetic potential of the class Ktedonobacteria.</title>
        <authorList>
            <person name="Zheng Y."/>
            <person name="Saitou A."/>
            <person name="Wang C.M."/>
            <person name="Toyoda A."/>
            <person name="Minakuchi Y."/>
            <person name="Sekiguchi Y."/>
            <person name="Ueda K."/>
            <person name="Takano H."/>
            <person name="Sakai Y."/>
            <person name="Yokota A."/>
            <person name="Yabe S."/>
        </authorList>
    </citation>
    <scope>NUCLEOTIDE SEQUENCE</scope>
    <source>
        <strain evidence="8">A3-2</strain>
    </source>
</reference>
<dbReference type="InterPro" id="IPR045062">
    <property type="entry name" value="Cyt_c_biogenesis_CcsA/CcmC"/>
</dbReference>
<name>A0A455T797_9CHLR</name>
<accession>A0A455T797</accession>
<dbReference type="PANTHER" id="PTHR30071">
    <property type="entry name" value="HEME EXPORTER PROTEIN C"/>
    <property type="match status" value="1"/>
</dbReference>
<evidence type="ECO:0000256" key="6">
    <source>
        <dbReference type="SAM" id="Phobius"/>
    </source>
</evidence>
<feature type="transmembrane region" description="Helical" evidence="6">
    <location>
        <begin position="149"/>
        <end position="168"/>
    </location>
</feature>
<organism evidence="8">
    <name type="scientific">Thermogemmatispora argillosa</name>
    <dbReference type="NCBI Taxonomy" id="2045280"/>
    <lineage>
        <taxon>Bacteria</taxon>
        <taxon>Bacillati</taxon>
        <taxon>Chloroflexota</taxon>
        <taxon>Ktedonobacteria</taxon>
        <taxon>Thermogemmatisporales</taxon>
        <taxon>Thermogemmatisporaceae</taxon>
        <taxon>Thermogemmatispora</taxon>
    </lineage>
</organism>
<feature type="transmembrane region" description="Helical" evidence="6">
    <location>
        <begin position="24"/>
        <end position="43"/>
    </location>
</feature>
<feature type="transmembrane region" description="Helical" evidence="6">
    <location>
        <begin position="266"/>
        <end position="289"/>
    </location>
</feature>
<proteinExistence type="predicted"/>
<dbReference type="GO" id="GO:0005886">
    <property type="term" value="C:plasma membrane"/>
    <property type="evidence" value="ECO:0007669"/>
    <property type="project" value="TreeGrafter"/>
</dbReference>